<evidence type="ECO:0000256" key="5">
    <source>
        <dbReference type="PROSITE-ProRule" id="PRU00042"/>
    </source>
</evidence>
<dbReference type="GO" id="GO:0005634">
    <property type="term" value="C:nucleus"/>
    <property type="evidence" value="ECO:0007669"/>
    <property type="project" value="TreeGrafter"/>
</dbReference>
<dbReference type="GO" id="GO:0043565">
    <property type="term" value="F:sequence-specific DNA binding"/>
    <property type="evidence" value="ECO:0007669"/>
    <property type="project" value="TreeGrafter"/>
</dbReference>
<dbReference type="EnsemblMetazoa" id="XM_031932590">
    <property type="protein sequence ID" value="XP_031788450"/>
    <property type="gene ID" value="LOC100119562"/>
</dbReference>
<dbReference type="PROSITE" id="PS50157">
    <property type="entry name" value="ZINC_FINGER_C2H2_2"/>
    <property type="match status" value="1"/>
</dbReference>
<dbReference type="EnsemblMetazoa" id="XM_031932603">
    <property type="protein sequence ID" value="XP_031788463"/>
    <property type="gene ID" value="LOC100119562"/>
</dbReference>
<dbReference type="GeneID" id="100119562"/>
<evidence type="ECO:0000259" key="6">
    <source>
        <dbReference type="PROSITE" id="PS50097"/>
    </source>
</evidence>
<dbReference type="SMART" id="SM00225">
    <property type="entry name" value="BTB"/>
    <property type="match status" value="1"/>
</dbReference>
<dbReference type="PANTHER" id="PTHR24408:SF58">
    <property type="entry name" value="TRANSCRIPTION FACTOR (TFIIIA), PUTATIVE (AFU_ORTHOLOGUE AFUA_1G05150)-RELATED"/>
    <property type="match status" value="1"/>
</dbReference>
<keyword evidence="9" id="KW-1185">Reference proteome</keyword>
<evidence type="ECO:0000256" key="4">
    <source>
        <dbReference type="ARBA" id="ARBA00022833"/>
    </source>
</evidence>
<organism evidence="8 9">
    <name type="scientific">Nasonia vitripennis</name>
    <name type="common">Parasitic wasp</name>
    <dbReference type="NCBI Taxonomy" id="7425"/>
    <lineage>
        <taxon>Eukaryota</taxon>
        <taxon>Metazoa</taxon>
        <taxon>Ecdysozoa</taxon>
        <taxon>Arthropoda</taxon>
        <taxon>Hexapoda</taxon>
        <taxon>Insecta</taxon>
        <taxon>Pterygota</taxon>
        <taxon>Neoptera</taxon>
        <taxon>Endopterygota</taxon>
        <taxon>Hymenoptera</taxon>
        <taxon>Apocrita</taxon>
        <taxon>Proctotrupomorpha</taxon>
        <taxon>Chalcidoidea</taxon>
        <taxon>Pteromalidae</taxon>
        <taxon>Pteromalinae</taxon>
        <taxon>Nasonia</taxon>
    </lineage>
</organism>
<keyword evidence="1" id="KW-0479">Metal-binding</keyword>
<evidence type="ECO:0000256" key="2">
    <source>
        <dbReference type="ARBA" id="ARBA00022737"/>
    </source>
</evidence>
<dbReference type="RefSeq" id="XP_031788453.1">
    <property type="nucleotide sequence ID" value="XM_031932593.1"/>
</dbReference>
<dbReference type="InterPro" id="IPR000210">
    <property type="entry name" value="BTB/POZ_dom"/>
</dbReference>
<keyword evidence="2" id="KW-0677">Repeat</keyword>
<dbReference type="SMART" id="SM00355">
    <property type="entry name" value="ZnF_C2H2"/>
    <property type="match status" value="5"/>
</dbReference>
<dbReference type="PROSITE" id="PS50097">
    <property type="entry name" value="BTB"/>
    <property type="match status" value="1"/>
</dbReference>
<dbReference type="Gene3D" id="3.30.160.60">
    <property type="entry name" value="Classic Zinc Finger"/>
    <property type="match status" value="2"/>
</dbReference>
<dbReference type="Gene3D" id="3.30.710.10">
    <property type="entry name" value="Potassium Channel Kv1.1, Chain A"/>
    <property type="match status" value="1"/>
</dbReference>
<name>A0A7M7QM03_NASVI</name>
<dbReference type="InterPro" id="IPR011333">
    <property type="entry name" value="SKP1/BTB/POZ_sf"/>
</dbReference>
<evidence type="ECO:0000256" key="3">
    <source>
        <dbReference type="ARBA" id="ARBA00022771"/>
    </source>
</evidence>
<accession>A0A7M7QM03</accession>
<reference evidence="8" key="1">
    <citation type="submission" date="2021-01" db="UniProtKB">
        <authorList>
            <consortium name="EnsemblMetazoa"/>
        </authorList>
    </citation>
    <scope>IDENTIFICATION</scope>
</reference>
<dbReference type="OrthoDB" id="10069414at2759"/>
<evidence type="ECO:0000256" key="1">
    <source>
        <dbReference type="ARBA" id="ARBA00022723"/>
    </source>
</evidence>
<dbReference type="Proteomes" id="UP000002358">
    <property type="component" value="Unassembled WGS sequence"/>
</dbReference>
<keyword evidence="3 5" id="KW-0863">Zinc-finger</keyword>
<sequence>MESSRNHKKYAPSKKPKQVKVDNWGTFFLQRLLQLYFNEELLDFNIKFHSNDNTLKVHKLVITTCTDYFLQLEREQIGFDSTKKNMIIMPPDMPYECVKSIISFMYTGQLEYWTSEQNALYYTAQKMKMSVLTKLLDAQSDINISKQKADDLTLEQAIYVTSKEQTYINNELPLRNTPNIEEKKFAKRKIIENIDFTTSNNNFELHSINDGRKDLLQNTEGPSRFDLPEIEDMTLGVFSSFDDITYNTKPIVQAPEKVVINYKENLASISDNIANMVVKIDSNLSYVEVENEDMLSSEDDWIHLQPNVKKEQREKSPLKKLRFDFEEKENFQKSETNHIISSNAETVDSVDNHAKIIREVLKNYPHLVQHNKNIRLKIMQKDSKNNECSSGKTKVSYVVLKSDSLMVNNANSKSFKDFNDSWFENNENGPWKCSKCNLNEQYNVYCMYRSHMQDVHGEKFDPRICEHCGYKATKRNILMYHMYTKHNVPPPKSMSFPKCHLCPYIALSESLLTRHLNNHKHEHSKIISSLSKQQMICYECEQSFPDTTTLINHEIITGHKNPEKSIEQMYLCLHCGKRMANAFTLQVHEECYHKHAFPLSFLQSASIISDKLPEIKEIGAAFNNATSSLCENNTQRIINKNHQKQLENESSVSSIANLENKQKTYETITNNERFQRQMPTPLTVCLNGENGHKGMQSFSYRNYQHSQQNDEIVEEVVEELETVDIEKCKEAFCKDQKDTRIKNIYKNVKDDLDDQKNCLFNSENTYSNYSEMNEIVSYVEEETEILEYETINNI</sequence>
<dbReference type="PROSITE" id="PS00028">
    <property type="entry name" value="ZINC_FINGER_C2H2_1"/>
    <property type="match status" value="2"/>
</dbReference>
<dbReference type="RefSeq" id="XP_031788450.1">
    <property type="nucleotide sequence ID" value="XM_031932590.2"/>
</dbReference>
<feature type="domain" description="C2H2-type" evidence="7">
    <location>
        <begin position="570"/>
        <end position="598"/>
    </location>
</feature>
<dbReference type="CTD" id="41848"/>
<dbReference type="RefSeq" id="XP_031788467.1">
    <property type="nucleotide sequence ID" value="XM_031932607.2"/>
</dbReference>
<proteinExistence type="predicted"/>
<keyword evidence="4" id="KW-0862">Zinc</keyword>
<evidence type="ECO:0000313" key="8">
    <source>
        <dbReference type="EnsemblMetazoa" id="XP_031788467"/>
    </source>
</evidence>
<dbReference type="EnsemblMetazoa" id="XM_031932607">
    <property type="protein sequence ID" value="XP_031788467"/>
    <property type="gene ID" value="LOC100119562"/>
</dbReference>
<dbReference type="Pfam" id="PF00651">
    <property type="entry name" value="BTB"/>
    <property type="match status" value="1"/>
</dbReference>
<dbReference type="EnsemblMetazoa" id="XM_031932593">
    <property type="protein sequence ID" value="XP_031788453"/>
    <property type="gene ID" value="LOC100119562"/>
</dbReference>
<dbReference type="InParanoid" id="A0A7M7QM03"/>
<dbReference type="PANTHER" id="PTHR24408">
    <property type="entry name" value="ZINC FINGER PROTEIN"/>
    <property type="match status" value="1"/>
</dbReference>
<dbReference type="InterPro" id="IPR013087">
    <property type="entry name" value="Znf_C2H2_type"/>
</dbReference>
<evidence type="ECO:0000313" key="9">
    <source>
        <dbReference type="Proteomes" id="UP000002358"/>
    </source>
</evidence>
<protein>
    <recommendedName>
        <fullName evidence="10">Centrosome-associated zinc finger protein CP190</fullName>
    </recommendedName>
</protein>
<dbReference type="RefSeq" id="XP_031788463.1">
    <property type="nucleotide sequence ID" value="XM_031932603.1"/>
</dbReference>
<dbReference type="FunCoup" id="A0A7M7QM03">
    <property type="interactions" value="188"/>
</dbReference>
<dbReference type="GO" id="GO:0008270">
    <property type="term" value="F:zinc ion binding"/>
    <property type="evidence" value="ECO:0007669"/>
    <property type="project" value="UniProtKB-KW"/>
</dbReference>
<evidence type="ECO:0000259" key="7">
    <source>
        <dbReference type="PROSITE" id="PS50157"/>
    </source>
</evidence>
<dbReference type="KEGG" id="nvi:100119562"/>
<dbReference type="GO" id="GO:0000981">
    <property type="term" value="F:DNA-binding transcription factor activity, RNA polymerase II-specific"/>
    <property type="evidence" value="ECO:0007669"/>
    <property type="project" value="TreeGrafter"/>
</dbReference>
<dbReference type="SUPFAM" id="SSF54695">
    <property type="entry name" value="POZ domain"/>
    <property type="match status" value="1"/>
</dbReference>
<evidence type="ECO:0008006" key="10">
    <source>
        <dbReference type="Google" id="ProtNLM"/>
    </source>
</evidence>
<dbReference type="AlphaFoldDB" id="A0A7M7QM03"/>
<feature type="domain" description="BTB" evidence="6">
    <location>
        <begin position="42"/>
        <end position="114"/>
    </location>
</feature>